<dbReference type="RefSeq" id="WP_173424743.1">
    <property type="nucleotide sequence ID" value="NZ_LN827929.1"/>
</dbReference>
<evidence type="ECO:0000313" key="2">
    <source>
        <dbReference type="EMBL" id="CEZ19459.1"/>
    </source>
</evidence>
<keyword evidence="1" id="KW-0812">Transmembrane</keyword>
<evidence type="ECO:0000313" key="3">
    <source>
        <dbReference type="Proteomes" id="UP000064007"/>
    </source>
</evidence>
<dbReference type="HOGENOM" id="CLU_3009064_0_0_4"/>
<dbReference type="KEGG" id="mbat:BN1208_0572"/>
<sequence length="56" mass="6447">MLKMSDICILLSVLVAFITTAYLWFSGQHEEGLFTSSWIPSILTFAIYFKVISRKE</sequence>
<feature type="transmembrane region" description="Helical" evidence="1">
    <location>
        <begin position="37"/>
        <end position="53"/>
    </location>
</feature>
<feature type="transmembrane region" description="Helical" evidence="1">
    <location>
        <begin position="7"/>
        <end position="25"/>
    </location>
</feature>
<keyword evidence="3" id="KW-1185">Reference proteome</keyword>
<evidence type="ECO:0000256" key="1">
    <source>
        <dbReference type="SAM" id="Phobius"/>
    </source>
</evidence>
<name>A0A0D6EVK2_9PROT</name>
<accession>A0A0D6EVK2</accession>
<dbReference type="Proteomes" id="UP000064007">
    <property type="component" value="Chromosome 1"/>
</dbReference>
<reference evidence="3" key="1">
    <citation type="submission" date="2014-12" db="EMBL/GenBank/DDBJ databases">
        <authorList>
            <person name="Salcher M.M."/>
        </authorList>
    </citation>
    <scope>NUCLEOTIDE SEQUENCE [LARGE SCALE GENOMIC DNA]</scope>
    <source>
        <strain evidence="3">MMS-10A-171</strain>
    </source>
</reference>
<keyword evidence="1" id="KW-0472">Membrane</keyword>
<dbReference type="EMBL" id="LN827929">
    <property type="protein sequence ID" value="CEZ19459.1"/>
    <property type="molecule type" value="Genomic_DNA"/>
</dbReference>
<proteinExistence type="predicted"/>
<organism evidence="2 3">
    <name type="scientific">Candidatus Methylopumilus planktonicus</name>
    <dbReference type="NCBI Taxonomy" id="1581557"/>
    <lineage>
        <taxon>Bacteria</taxon>
        <taxon>Pseudomonadati</taxon>
        <taxon>Pseudomonadota</taxon>
        <taxon>Betaproteobacteria</taxon>
        <taxon>Nitrosomonadales</taxon>
        <taxon>Methylophilaceae</taxon>
        <taxon>Candidatus Methylopumilus</taxon>
    </lineage>
</organism>
<gene>
    <name evidence="2" type="ORF">BN1208_0572</name>
</gene>
<protein>
    <submittedName>
        <fullName evidence="2">Uncharacterized protein</fullName>
    </submittedName>
</protein>
<keyword evidence="1" id="KW-1133">Transmembrane helix</keyword>
<dbReference type="AlphaFoldDB" id="A0A0D6EVK2"/>